<dbReference type="EMBL" id="NBII01000002">
    <property type="protein sequence ID" value="PAV22478.1"/>
    <property type="molecule type" value="Genomic_DNA"/>
</dbReference>
<comment type="caution">
    <text evidence="2">The sequence shown here is derived from an EMBL/GenBank/DDBJ whole genome shotgun (WGS) entry which is preliminary data.</text>
</comment>
<evidence type="ECO:0000256" key="1">
    <source>
        <dbReference type="SAM" id="MobiDB-lite"/>
    </source>
</evidence>
<name>A0A286USB1_9AGAM</name>
<feature type="region of interest" description="Disordered" evidence="1">
    <location>
        <begin position="55"/>
        <end position="156"/>
    </location>
</feature>
<evidence type="ECO:0000313" key="2">
    <source>
        <dbReference type="EMBL" id="PAV22478.1"/>
    </source>
</evidence>
<reference evidence="2 3" key="1">
    <citation type="journal article" date="2017" name="Mol. Ecol.">
        <title>Comparative and population genomic landscape of Phellinus noxius: A hypervariable fungus causing root rot in trees.</title>
        <authorList>
            <person name="Chung C.L."/>
            <person name="Lee T.J."/>
            <person name="Akiba M."/>
            <person name="Lee H.H."/>
            <person name="Kuo T.H."/>
            <person name="Liu D."/>
            <person name="Ke H.M."/>
            <person name="Yokoi T."/>
            <person name="Roa M.B."/>
            <person name="Lu M.J."/>
            <person name="Chang Y.Y."/>
            <person name="Ann P.J."/>
            <person name="Tsai J.N."/>
            <person name="Chen C.Y."/>
            <person name="Tzean S.S."/>
            <person name="Ota Y."/>
            <person name="Hattori T."/>
            <person name="Sahashi N."/>
            <person name="Liou R.F."/>
            <person name="Kikuchi T."/>
            <person name="Tsai I.J."/>
        </authorList>
    </citation>
    <scope>NUCLEOTIDE SEQUENCE [LARGE SCALE GENOMIC DNA]</scope>
    <source>
        <strain evidence="2 3">FFPRI411160</strain>
    </source>
</reference>
<accession>A0A286USB1</accession>
<dbReference type="AlphaFoldDB" id="A0A286USB1"/>
<keyword evidence="3" id="KW-1185">Reference proteome</keyword>
<gene>
    <name evidence="2" type="ORF">PNOK_0243500</name>
</gene>
<protein>
    <submittedName>
        <fullName evidence="2">Uncharacterized protein</fullName>
    </submittedName>
</protein>
<proteinExistence type="predicted"/>
<organism evidence="2 3">
    <name type="scientific">Pyrrhoderma noxium</name>
    <dbReference type="NCBI Taxonomy" id="2282107"/>
    <lineage>
        <taxon>Eukaryota</taxon>
        <taxon>Fungi</taxon>
        <taxon>Dikarya</taxon>
        <taxon>Basidiomycota</taxon>
        <taxon>Agaricomycotina</taxon>
        <taxon>Agaricomycetes</taxon>
        <taxon>Hymenochaetales</taxon>
        <taxon>Hymenochaetaceae</taxon>
        <taxon>Pyrrhoderma</taxon>
    </lineage>
</organism>
<dbReference type="OrthoDB" id="2595509at2759"/>
<sequence>MSKRRIGVSSATTEAERRKLMAPVQCWEKVWATPDDAAPGSGLKVYKWVKTDKKQNFSDDEEEPDLPLIPLPDIEETNDGDDDMEQDTSVAPDTASRAVSEPIAPQQETEDTTPAPTKPHPLSMSLVPDSPTPAPELDESNLTALEEPSEVLEEDVSGPALQVLPEMSGELSELSVVGDIDLAQLGPDGEPFEGSGELAQLQATDDLLGGEAMDQSADPFITPSAPPQ</sequence>
<feature type="region of interest" description="Disordered" evidence="1">
    <location>
        <begin position="209"/>
        <end position="228"/>
    </location>
</feature>
<dbReference type="InParanoid" id="A0A286USB1"/>
<dbReference type="STRING" id="2282107.A0A286USB1"/>
<feature type="compositionally biased region" description="Acidic residues" evidence="1">
    <location>
        <begin position="147"/>
        <end position="156"/>
    </location>
</feature>
<dbReference type="Proteomes" id="UP000217199">
    <property type="component" value="Unassembled WGS sequence"/>
</dbReference>
<feature type="compositionally biased region" description="Acidic residues" evidence="1">
    <location>
        <begin position="73"/>
        <end position="86"/>
    </location>
</feature>
<evidence type="ECO:0000313" key="3">
    <source>
        <dbReference type="Proteomes" id="UP000217199"/>
    </source>
</evidence>